<dbReference type="GeneID" id="98149201"/>
<dbReference type="Proteomes" id="UP001610432">
    <property type="component" value="Unassembled WGS sequence"/>
</dbReference>
<evidence type="ECO:0000313" key="1">
    <source>
        <dbReference type="EMBL" id="KAL2859110.1"/>
    </source>
</evidence>
<dbReference type="EMBL" id="JBFXLQ010000213">
    <property type="protein sequence ID" value="KAL2859110.1"/>
    <property type="molecule type" value="Genomic_DNA"/>
</dbReference>
<sequence length="105" mass="12021">MKTSKILDSRTLSRTLKGLSRQYLGQAISLGPWRHLAKAFIRHGLKEDPDSYFNQEDDEYDLETLAASQINHSRSRGQQTYARQVASFQGIIPDHQSALIEFSKR</sequence>
<comment type="caution">
    <text evidence="1">The sequence shown here is derived from an EMBL/GenBank/DDBJ whole genome shotgun (WGS) entry which is preliminary data.</text>
</comment>
<organism evidence="1 2">
    <name type="scientific">Aspergillus lucknowensis</name>
    <dbReference type="NCBI Taxonomy" id="176173"/>
    <lineage>
        <taxon>Eukaryota</taxon>
        <taxon>Fungi</taxon>
        <taxon>Dikarya</taxon>
        <taxon>Ascomycota</taxon>
        <taxon>Pezizomycotina</taxon>
        <taxon>Eurotiomycetes</taxon>
        <taxon>Eurotiomycetidae</taxon>
        <taxon>Eurotiales</taxon>
        <taxon>Aspergillaceae</taxon>
        <taxon>Aspergillus</taxon>
        <taxon>Aspergillus subgen. Nidulantes</taxon>
    </lineage>
</organism>
<evidence type="ECO:0000313" key="2">
    <source>
        <dbReference type="Proteomes" id="UP001610432"/>
    </source>
</evidence>
<protein>
    <submittedName>
        <fullName evidence="1">Uncharacterized protein</fullName>
    </submittedName>
</protein>
<accession>A0ABR4L3P0</accession>
<reference evidence="1 2" key="1">
    <citation type="submission" date="2024-07" db="EMBL/GenBank/DDBJ databases">
        <title>Section-level genome sequencing and comparative genomics of Aspergillus sections Usti and Cavernicolus.</title>
        <authorList>
            <consortium name="Lawrence Berkeley National Laboratory"/>
            <person name="Nybo J.L."/>
            <person name="Vesth T.C."/>
            <person name="Theobald S."/>
            <person name="Frisvad J.C."/>
            <person name="Larsen T.O."/>
            <person name="Kjaerboelling I."/>
            <person name="Rothschild-Mancinelli K."/>
            <person name="Lyhne E.K."/>
            <person name="Kogle M.E."/>
            <person name="Barry K."/>
            <person name="Clum A."/>
            <person name="Na H."/>
            <person name="Ledsgaard L."/>
            <person name="Lin J."/>
            <person name="Lipzen A."/>
            <person name="Kuo A."/>
            <person name="Riley R."/>
            <person name="Mondo S."/>
            <person name="Labutti K."/>
            <person name="Haridas S."/>
            <person name="Pangalinan J."/>
            <person name="Salamov A.A."/>
            <person name="Simmons B.A."/>
            <person name="Magnuson J.K."/>
            <person name="Chen J."/>
            <person name="Drula E."/>
            <person name="Henrissat B."/>
            <person name="Wiebenga A."/>
            <person name="Lubbers R.J."/>
            <person name="Gomes A.C."/>
            <person name="Macurrencykelacurrency M.R."/>
            <person name="Stajich J."/>
            <person name="Grigoriev I.V."/>
            <person name="Mortensen U.H."/>
            <person name="De Vries R.P."/>
            <person name="Baker S.E."/>
            <person name="Andersen M.R."/>
        </authorList>
    </citation>
    <scope>NUCLEOTIDE SEQUENCE [LARGE SCALE GENOMIC DNA]</scope>
    <source>
        <strain evidence="1 2">CBS 449.75</strain>
    </source>
</reference>
<name>A0ABR4L3P0_9EURO</name>
<gene>
    <name evidence="1" type="ORF">BJX67DRAFT_386746</name>
</gene>
<keyword evidence="2" id="KW-1185">Reference proteome</keyword>
<dbReference type="RefSeq" id="XP_070880288.1">
    <property type="nucleotide sequence ID" value="XM_071034129.1"/>
</dbReference>
<proteinExistence type="predicted"/>